<reference evidence="2 3" key="1">
    <citation type="submission" date="2019-12" db="EMBL/GenBank/DDBJ databases">
        <title>Draft genome sequences Bradyrhizobium cajani AMBPC1010, Bradyrhizobium pachyrhizi AMBPC1040 and Bradyrhizobium yuanmingense ALSPC3051, three plant growth promoting strains isolated from nodules of Cajanus cajan L. in Dominican Republic.</title>
        <authorList>
            <person name="Flores-Felix J.D."/>
            <person name="Araujo J."/>
            <person name="Diaz-Alcantara C."/>
            <person name="Gonzalez-Andres F."/>
            <person name="Velazquez E."/>
        </authorList>
    </citation>
    <scope>NUCLEOTIDE SEQUENCE [LARGE SCALE GENOMIC DNA]</scope>
    <source>
        <strain evidence="2 3">1010</strain>
    </source>
</reference>
<gene>
    <name evidence="2" type="ORF">GPL20_34860</name>
</gene>
<sequence>MLMIKTRDVGVFRSQSATVRTFSSFIRIERNNPAWPAQSHHQPELISDHHHSLEPLTVGTRGASGGLLLY</sequence>
<dbReference type="OrthoDB" id="9844930at2"/>
<accession>A0A844TQV0</accession>
<dbReference type="Proteomes" id="UP000449969">
    <property type="component" value="Unassembled WGS sequence"/>
</dbReference>
<evidence type="ECO:0000313" key="2">
    <source>
        <dbReference type="EMBL" id="MVT78164.1"/>
    </source>
</evidence>
<name>A0A844TQV0_9BRAD</name>
<proteinExistence type="predicted"/>
<keyword evidence="3" id="KW-1185">Reference proteome</keyword>
<organism evidence="2 3">
    <name type="scientific">Bradyrhizobium cajani</name>
    <dbReference type="NCBI Taxonomy" id="1928661"/>
    <lineage>
        <taxon>Bacteria</taxon>
        <taxon>Pseudomonadati</taxon>
        <taxon>Pseudomonadota</taxon>
        <taxon>Alphaproteobacteria</taxon>
        <taxon>Hyphomicrobiales</taxon>
        <taxon>Nitrobacteraceae</taxon>
        <taxon>Bradyrhizobium</taxon>
    </lineage>
</organism>
<dbReference type="AlphaFoldDB" id="A0A844TQV0"/>
<dbReference type="RefSeq" id="WP_157336655.1">
    <property type="nucleotide sequence ID" value="NZ_JANADL010000057.1"/>
</dbReference>
<feature type="region of interest" description="Disordered" evidence="1">
    <location>
        <begin position="35"/>
        <end position="58"/>
    </location>
</feature>
<protein>
    <submittedName>
        <fullName evidence="2">Uncharacterized protein</fullName>
    </submittedName>
</protein>
<evidence type="ECO:0000313" key="3">
    <source>
        <dbReference type="Proteomes" id="UP000449969"/>
    </source>
</evidence>
<feature type="compositionally biased region" description="Basic and acidic residues" evidence="1">
    <location>
        <begin position="41"/>
        <end position="53"/>
    </location>
</feature>
<comment type="caution">
    <text evidence="2">The sequence shown here is derived from an EMBL/GenBank/DDBJ whole genome shotgun (WGS) entry which is preliminary data.</text>
</comment>
<evidence type="ECO:0000256" key="1">
    <source>
        <dbReference type="SAM" id="MobiDB-lite"/>
    </source>
</evidence>
<dbReference type="EMBL" id="WQNE01000047">
    <property type="protein sequence ID" value="MVT78164.1"/>
    <property type="molecule type" value="Genomic_DNA"/>
</dbReference>